<dbReference type="SUPFAM" id="SSF46785">
    <property type="entry name" value="Winged helix' DNA-binding domain"/>
    <property type="match status" value="1"/>
</dbReference>
<reference evidence="6" key="1">
    <citation type="submission" date="2020-10" db="EMBL/GenBank/DDBJ databases">
        <authorList>
            <person name="Gilroy R."/>
        </authorList>
    </citation>
    <scope>NUCLEOTIDE SEQUENCE</scope>
    <source>
        <strain evidence="6">ChiBcec2-4451</strain>
    </source>
</reference>
<dbReference type="InterPro" id="IPR000595">
    <property type="entry name" value="cNMP-bd_dom"/>
</dbReference>
<comment type="caution">
    <text evidence="6">The sequence shown here is derived from an EMBL/GenBank/DDBJ whole genome shotgun (WGS) entry which is preliminary data.</text>
</comment>
<dbReference type="CDD" id="cd00038">
    <property type="entry name" value="CAP_ED"/>
    <property type="match status" value="1"/>
</dbReference>
<dbReference type="Proteomes" id="UP000886723">
    <property type="component" value="Unassembled WGS sequence"/>
</dbReference>
<dbReference type="SUPFAM" id="SSF51206">
    <property type="entry name" value="cAMP-binding domain-like"/>
    <property type="match status" value="1"/>
</dbReference>
<dbReference type="InterPro" id="IPR014710">
    <property type="entry name" value="RmlC-like_jellyroll"/>
</dbReference>
<feature type="domain" description="Cyclic nucleotide-binding" evidence="4">
    <location>
        <begin position="11"/>
        <end position="116"/>
    </location>
</feature>
<dbReference type="GO" id="GO:0006355">
    <property type="term" value="P:regulation of DNA-templated transcription"/>
    <property type="evidence" value="ECO:0007669"/>
    <property type="project" value="InterPro"/>
</dbReference>
<evidence type="ECO:0000313" key="6">
    <source>
        <dbReference type="EMBL" id="HIV12799.1"/>
    </source>
</evidence>
<reference evidence="6" key="2">
    <citation type="journal article" date="2021" name="PeerJ">
        <title>Extensive microbial diversity within the chicken gut microbiome revealed by metagenomics and culture.</title>
        <authorList>
            <person name="Gilroy R."/>
            <person name="Ravi A."/>
            <person name="Getino M."/>
            <person name="Pursley I."/>
            <person name="Horton D.L."/>
            <person name="Alikhan N.F."/>
            <person name="Baker D."/>
            <person name="Gharbi K."/>
            <person name="Hall N."/>
            <person name="Watson M."/>
            <person name="Adriaenssens E.M."/>
            <person name="Foster-Nyarko E."/>
            <person name="Jarju S."/>
            <person name="Secka A."/>
            <person name="Antonio M."/>
            <person name="Oren A."/>
            <person name="Chaudhuri R.R."/>
            <person name="La Ragione R."/>
            <person name="Hildebrand F."/>
            <person name="Pallen M.J."/>
        </authorList>
    </citation>
    <scope>NUCLEOTIDE SEQUENCE</scope>
    <source>
        <strain evidence="6">ChiBcec2-4451</strain>
    </source>
</reference>
<dbReference type="AlphaFoldDB" id="A0A9D1NTQ0"/>
<evidence type="ECO:0000259" key="5">
    <source>
        <dbReference type="PROSITE" id="PS51063"/>
    </source>
</evidence>
<organism evidence="6 7">
    <name type="scientific">Candidatus Pullilachnospira stercoravium</name>
    <dbReference type="NCBI Taxonomy" id="2840913"/>
    <lineage>
        <taxon>Bacteria</taxon>
        <taxon>Bacillati</taxon>
        <taxon>Bacillota</taxon>
        <taxon>Clostridia</taxon>
        <taxon>Lachnospirales</taxon>
        <taxon>Lachnospiraceae</taxon>
        <taxon>Lachnospiraceae incertae sedis</taxon>
        <taxon>Candidatus Pullilachnospira</taxon>
    </lineage>
</organism>
<accession>A0A9D1NTQ0</accession>
<dbReference type="GO" id="GO:0003677">
    <property type="term" value="F:DNA binding"/>
    <property type="evidence" value="ECO:0007669"/>
    <property type="project" value="UniProtKB-KW"/>
</dbReference>
<dbReference type="EMBL" id="DVON01000146">
    <property type="protein sequence ID" value="HIV12799.1"/>
    <property type="molecule type" value="Genomic_DNA"/>
</dbReference>
<name>A0A9D1NTQ0_9FIRM</name>
<keyword evidence="3" id="KW-0804">Transcription</keyword>
<gene>
    <name evidence="6" type="ORF">IAA63_06640</name>
</gene>
<evidence type="ECO:0000256" key="2">
    <source>
        <dbReference type="ARBA" id="ARBA00023125"/>
    </source>
</evidence>
<evidence type="ECO:0000256" key="1">
    <source>
        <dbReference type="ARBA" id="ARBA00023015"/>
    </source>
</evidence>
<evidence type="ECO:0000259" key="4">
    <source>
        <dbReference type="PROSITE" id="PS50042"/>
    </source>
</evidence>
<dbReference type="InterPro" id="IPR018490">
    <property type="entry name" value="cNMP-bd_dom_sf"/>
</dbReference>
<dbReference type="Pfam" id="PF00027">
    <property type="entry name" value="cNMP_binding"/>
    <property type="match status" value="1"/>
</dbReference>
<proteinExistence type="predicted"/>
<dbReference type="InterPro" id="IPR036390">
    <property type="entry name" value="WH_DNA-bd_sf"/>
</dbReference>
<keyword evidence="1" id="KW-0805">Transcription regulation</keyword>
<sequence length="224" mass="25228">MDIKMLQTTGLFQGMSKEEVSLALTALEAAEKFFRKGEMILHAGSVTQSLGLVLSGSVTIENNDLWGNRTILSHAESGQFFAETYALLEEEPLLVDVVAKEDCRILFFRIGSIRQLRNSRHPWAVKVIANLLVISSRKNLLLSGRNFHTAPKTIRGRVMAYLNSVSLQNRSQEFDIPFDRQQLADYLNVDRSALSKELGKMQKEGILTVRKNHFVLHSRAESPV</sequence>
<dbReference type="InterPro" id="IPR012318">
    <property type="entry name" value="HTH_CRP"/>
</dbReference>
<evidence type="ECO:0000256" key="3">
    <source>
        <dbReference type="ARBA" id="ARBA00023163"/>
    </source>
</evidence>
<dbReference type="PROSITE" id="PS51063">
    <property type="entry name" value="HTH_CRP_2"/>
    <property type="match status" value="1"/>
</dbReference>
<dbReference type="Gene3D" id="2.60.120.10">
    <property type="entry name" value="Jelly Rolls"/>
    <property type="match status" value="1"/>
</dbReference>
<dbReference type="Pfam" id="PF13545">
    <property type="entry name" value="HTH_Crp_2"/>
    <property type="match status" value="1"/>
</dbReference>
<keyword evidence="2" id="KW-0238">DNA-binding</keyword>
<protein>
    <submittedName>
        <fullName evidence="6">Crp/Fnr family transcriptional regulator</fullName>
    </submittedName>
</protein>
<dbReference type="SMART" id="SM00419">
    <property type="entry name" value="HTH_CRP"/>
    <property type="match status" value="1"/>
</dbReference>
<feature type="domain" description="HTH crp-type" evidence="5">
    <location>
        <begin position="152"/>
        <end position="220"/>
    </location>
</feature>
<evidence type="ECO:0000313" key="7">
    <source>
        <dbReference type="Proteomes" id="UP000886723"/>
    </source>
</evidence>
<dbReference type="PROSITE" id="PS50042">
    <property type="entry name" value="CNMP_BINDING_3"/>
    <property type="match status" value="1"/>
</dbReference>